<evidence type="ECO:0000256" key="1">
    <source>
        <dbReference type="SAM" id="MobiDB-lite"/>
    </source>
</evidence>
<protein>
    <submittedName>
        <fullName evidence="2">Uncharacterized protein</fullName>
    </submittedName>
</protein>
<feature type="compositionally biased region" description="Basic and acidic residues" evidence="1">
    <location>
        <begin position="251"/>
        <end position="276"/>
    </location>
</feature>
<evidence type="ECO:0000313" key="3">
    <source>
        <dbReference type="Proteomes" id="UP000007015"/>
    </source>
</evidence>
<feature type="region of interest" description="Disordered" evidence="1">
    <location>
        <begin position="201"/>
        <end position="292"/>
    </location>
</feature>
<dbReference type="InterPro" id="IPR053253">
    <property type="entry name" value="Sex_diff_modulator"/>
</dbReference>
<keyword evidence="3" id="KW-1185">Reference proteome</keyword>
<reference evidence="2 3" key="1">
    <citation type="journal article" date="2005" name="PLoS Biol.">
        <title>The genomes of Oryza sativa: a history of duplications.</title>
        <authorList>
            <person name="Yu J."/>
            <person name="Wang J."/>
            <person name="Lin W."/>
            <person name="Li S."/>
            <person name="Li H."/>
            <person name="Zhou J."/>
            <person name="Ni P."/>
            <person name="Dong W."/>
            <person name="Hu S."/>
            <person name="Zeng C."/>
            <person name="Zhang J."/>
            <person name="Zhang Y."/>
            <person name="Li R."/>
            <person name="Xu Z."/>
            <person name="Li S."/>
            <person name="Li X."/>
            <person name="Zheng H."/>
            <person name="Cong L."/>
            <person name="Lin L."/>
            <person name="Yin J."/>
            <person name="Geng J."/>
            <person name="Li G."/>
            <person name="Shi J."/>
            <person name="Liu J."/>
            <person name="Lv H."/>
            <person name="Li J."/>
            <person name="Wang J."/>
            <person name="Deng Y."/>
            <person name="Ran L."/>
            <person name="Shi X."/>
            <person name="Wang X."/>
            <person name="Wu Q."/>
            <person name="Li C."/>
            <person name="Ren X."/>
            <person name="Wang J."/>
            <person name="Wang X."/>
            <person name="Li D."/>
            <person name="Liu D."/>
            <person name="Zhang X."/>
            <person name="Ji Z."/>
            <person name="Zhao W."/>
            <person name="Sun Y."/>
            <person name="Zhang Z."/>
            <person name="Bao J."/>
            <person name="Han Y."/>
            <person name="Dong L."/>
            <person name="Ji J."/>
            <person name="Chen P."/>
            <person name="Wu S."/>
            <person name="Liu J."/>
            <person name="Xiao Y."/>
            <person name="Bu D."/>
            <person name="Tan J."/>
            <person name="Yang L."/>
            <person name="Ye C."/>
            <person name="Zhang J."/>
            <person name="Xu J."/>
            <person name="Zhou Y."/>
            <person name="Yu Y."/>
            <person name="Zhang B."/>
            <person name="Zhuang S."/>
            <person name="Wei H."/>
            <person name="Liu B."/>
            <person name="Lei M."/>
            <person name="Yu H."/>
            <person name="Li Y."/>
            <person name="Xu H."/>
            <person name="Wei S."/>
            <person name="He X."/>
            <person name="Fang L."/>
            <person name="Zhang Z."/>
            <person name="Zhang Y."/>
            <person name="Huang X."/>
            <person name="Su Z."/>
            <person name="Tong W."/>
            <person name="Li J."/>
            <person name="Tong Z."/>
            <person name="Li S."/>
            <person name="Ye J."/>
            <person name="Wang L."/>
            <person name="Fang L."/>
            <person name="Lei T."/>
            <person name="Chen C."/>
            <person name="Chen H."/>
            <person name="Xu Z."/>
            <person name="Li H."/>
            <person name="Huang H."/>
            <person name="Zhang F."/>
            <person name="Xu H."/>
            <person name="Li N."/>
            <person name="Zhao C."/>
            <person name="Li S."/>
            <person name="Dong L."/>
            <person name="Huang Y."/>
            <person name="Li L."/>
            <person name="Xi Y."/>
            <person name="Qi Q."/>
            <person name="Li W."/>
            <person name="Zhang B."/>
            <person name="Hu W."/>
            <person name="Zhang Y."/>
            <person name="Tian X."/>
            <person name="Jiao Y."/>
            <person name="Liang X."/>
            <person name="Jin J."/>
            <person name="Gao L."/>
            <person name="Zheng W."/>
            <person name="Hao B."/>
            <person name="Liu S."/>
            <person name="Wang W."/>
            <person name="Yuan L."/>
            <person name="Cao M."/>
            <person name="McDermott J."/>
            <person name="Samudrala R."/>
            <person name="Wang J."/>
            <person name="Wong G.K."/>
            <person name="Yang H."/>
        </authorList>
    </citation>
    <scope>NUCLEOTIDE SEQUENCE [LARGE SCALE GENOMIC DNA]</scope>
    <source>
        <strain evidence="3">cv. 93-11</strain>
    </source>
</reference>
<proteinExistence type="predicted"/>
<evidence type="ECO:0000313" key="2">
    <source>
        <dbReference type="EMBL" id="EAY93065.1"/>
    </source>
</evidence>
<dbReference type="EMBL" id="CM000129">
    <property type="protein sequence ID" value="EAY93065.1"/>
    <property type="molecule type" value="Genomic_DNA"/>
</dbReference>
<name>A2XQF5_ORYSI</name>
<organism evidence="2 3">
    <name type="scientific">Oryza sativa subsp. indica</name>
    <name type="common">Rice</name>
    <dbReference type="NCBI Taxonomy" id="39946"/>
    <lineage>
        <taxon>Eukaryota</taxon>
        <taxon>Viridiplantae</taxon>
        <taxon>Streptophyta</taxon>
        <taxon>Embryophyta</taxon>
        <taxon>Tracheophyta</taxon>
        <taxon>Spermatophyta</taxon>
        <taxon>Magnoliopsida</taxon>
        <taxon>Liliopsida</taxon>
        <taxon>Poales</taxon>
        <taxon>Poaceae</taxon>
        <taxon>BOP clade</taxon>
        <taxon>Oryzoideae</taxon>
        <taxon>Oryzeae</taxon>
        <taxon>Oryzinae</taxon>
        <taxon>Oryza</taxon>
        <taxon>Oryza sativa</taxon>
    </lineage>
</organism>
<dbReference type="HOGENOM" id="CLU_057412_0_0_1"/>
<dbReference type="PANTHER" id="PTHR33087">
    <property type="entry name" value="OS07G0539200 PROTEIN"/>
    <property type="match status" value="1"/>
</dbReference>
<sequence length="491" mass="55504">MSATGEIERNRERFSARSLVAWQVGANEGKVELNTFADDVRSAFRIRVYLFRPWDESLHGTEARFRYCARICIEGIPMHGRTEEAATKIIGRKCSVQYVEEYSRRRNYSCTYDLWIWTDEPRAIPRGGTFAITSADEEGLSMDIPLPDLEPLRNPPPSDTKKGWTYNVLVHVDTLEDLLTRKARAYKWEYDVQDDGTRYREYPLPCRAEPDPSRGPTDDDDDKDRDKPSRSHHRSRSLWDRLGRRSSSCSREPERDDGRHQGNEDRGCPRNRERSGPRSRSGRSREPSEGQGDVLSVLESHLDPMLHEASVQHSIYSPDNAPPRVASPVFVLSSFAEQGTPHTNGVATDVQTQAGLVARQGNRVEEFISALSTPLQQPLLPAPDVNARCPSYAKVTIPAISSAQRHSKRLLRKKRAGAKLETLAQEILSNKFCILDDHASFDDNIKKIYLQRYRKPLSPSSLKTIAELVEKGGCKTIRLKAAKKKVAVAPL</sequence>
<dbReference type="Proteomes" id="UP000007015">
    <property type="component" value="Chromosome 4"/>
</dbReference>
<accession>A2XQF5</accession>
<dbReference type="PANTHER" id="PTHR33087:SF31">
    <property type="entry name" value="OS06G0482850 PROTEIN"/>
    <property type="match status" value="1"/>
</dbReference>
<gene>
    <name evidence="2" type="ORF">OsI_14868</name>
</gene>
<dbReference type="AlphaFoldDB" id="A2XQF5"/>
<dbReference type="Gramene" id="BGIOSGA015904-TA">
    <property type="protein sequence ID" value="BGIOSGA015904-PA"/>
    <property type="gene ID" value="BGIOSGA015904"/>
</dbReference>